<dbReference type="GO" id="GO:0046872">
    <property type="term" value="F:metal ion binding"/>
    <property type="evidence" value="ECO:0007669"/>
    <property type="project" value="UniProtKB-KW"/>
</dbReference>
<evidence type="ECO:0000256" key="1">
    <source>
        <dbReference type="ARBA" id="ARBA00005495"/>
    </source>
</evidence>
<proteinExistence type="inferred from homology"/>
<dbReference type="InterPro" id="IPR011057">
    <property type="entry name" value="Mss4-like_sf"/>
</dbReference>
<keyword evidence="4" id="KW-0456">Lyase</keyword>
<evidence type="ECO:0000259" key="5">
    <source>
        <dbReference type="PROSITE" id="PS51891"/>
    </source>
</evidence>
<dbReference type="STRING" id="1480615.AWJ14_01950"/>
<dbReference type="Proteomes" id="UP000094795">
    <property type="component" value="Unassembled WGS sequence"/>
</dbReference>
<dbReference type="SUPFAM" id="SSF51316">
    <property type="entry name" value="Mss4-like"/>
    <property type="match status" value="1"/>
</dbReference>
<sequence>MTLRVRGEILGSNHCHCESCRRASSSPVTSFFTVAMGDASLTGDTLGSYASSPGVQRGFCKGCGTPLSYQSEQRPGEIDYYVMLLDEPGAIAVERHDHWNERVGWIGLADDLPKHEG</sequence>
<dbReference type="PANTHER" id="PTHR33337">
    <property type="entry name" value="GFA DOMAIN-CONTAINING PROTEIN"/>
    <property type="match status" value="1"/>
</dbReference>
<keyword evidence="3" id="KW-0862">Zinc</keyword>
<evidence type="ECO:0000313" key="6">
    <source>
        <dbReference type="EMBL" id="OCW57607.1"/>
    </source>
</evidence>
<keyword evidence="2" id="KW-0479">Metal-binding</keyword>
<dbReference type="EMBL" id="LQZT01000012">
    <property type="protein sequence ID" value="OCW57607.1"/>
    <property type="molecule type" value="Genomic_DNA"/>
</dbReference>
<feature type="domain" description="CENP-V/GFA" evidence="5">
    <location>
        <begin position="1"/>
        <end position="100"/>
    </location>
</feature>
<dbReference type="PROSITE" id="PS51891">
    <property type="entry name" value="CENP_V_GFA"/>
    <property type="match status" value="1"/>
</dbReference>
<protein>
    <recommendedName>
        <fullName evidence="5">CENP-V/GFA domain-containing protein</fullName>
    </recommendedName>
</protein>
<comment type="caution">
    <text evidence="6">The sequence shown here is derived from an EMBL/GenBank/DDBJ whole genome shotgun (WGS) entry which is preliminary data.</text>
</comment>
<dbReference type="AlphaFoldDB" id="A0A1C1YVX2"/>
<keyword evidence="7" id="KW-1185">Reference proteome</keyword>
<evidence type="ECO:0000256" key="3">
    <source>
        <dbReference type="ARBA" id="ARBA00022833"/>
    </source>
</evidence>
<reference evidence="6 7" key="1">
    <citation type="submission" date="2015-12" db="EMBL/GenBank/DDBJ databases">
        <authorList>
            <person name="Shamseldin A."/>
            <person name="Moawad H."/>
            <person name="Abd El-Rahim W.M."/>
            <person name="Sadowsky M.J."/>
        </authorList>
    </citation>
    <scope>NUCLEOTIDE SEQUENCE [LARGE SCALE GENOMIC DNA]</scope>
    <source>
        <strain evidence="6 7">JC234</strain>
    </source>
</reference>
<dbReference type="Pfam" id="PF04828">
    <property type="entry name" value="GFA"/>
    <property type="match status" value="1"/>
</dbReference>
<dbReference type="PANTHER" id="PTHR33337:SF40">
    <property type="entry name" value="CENP-V_GFA DOMAIN-CONTAINING PROTEIN-RELATED"/>
    <property type="match status" value="1"/>
</dbReference>
<name>A0A1C1YVX2_9HYPH</name>
<accession>A0A1C1YVX2</accession>
<dbReference type="Gene3D" id="3.90.1590.10">
    <property type="entry name" value="glutathione-dependent formaldehyde- activating enzyme (gfa)"/>
    <property type="match status" value="1"/>
</dbReference>
<organism evidence="6 7">
    <name type="scientific">Hoeflea olei</name>
    <dbReference type="NCBI Taxonomy" id="1480615"/>
    <lineage>
        <taxon>Bacteria</taxon>
        <taxon>Pseudomonadati</taxon>
        <taxon>Pseudomonadota</taxon>
        <taxon>Alphaproteobacteria</taxon>
        <taxon>Hyphomicrobiales</taxon>
        <taxon>Rhizobiaceae</taxon>
        <taxon>Hoeflea</taxon>
    </lineage>
</organism>
<evidence type="ECO:0000313" key="7">
    <source>
        <dbReference type="Proteomes" id="UP000094795"/>
    </source>
</evidence>
<evidence type="ECO:0000256" key="2">
    <source>
        <dbReference type="ARBA" id="ARBA00022723"/>
    </source>
</evidence>
<dbReference type="GO" id="GO:0016846">
    <property type="term" value="F:carbon-sulfur lyase activity"/>
    <property type="evidence" value="ECO:0007669"/>
    <property type="project" value="InterPro"/>
</dbReference>
<gene>
    <name evidence="6" type="ORF">AWJ14_01950</name>
</gene>
<dbReference type="InterPro" id="IPR006913">
    <property type="entry name" value="CENP-V/GFA"/>
</dbReference>
<evidence type="ECO:0000256" key="4">
    <source>
        <dbReference type="ARBA" id="ARBA00023239"/>
    </source>
</evidence>
<comment type="similarity">
    <text evidence="1">Belongs to the Gfa family.</text>
</comment>